<dbReference type="GO" id="GO:0008270">
    <property type="term" value="F:zinc ion binding"/>
    <property type="evidence" value="ECO:0007669"/>
    <property type="project" value="UniProtKB-KW"/>
</dbReference>
<dbReference type="STRING" id="416450.A0A1V6QBW4"/>
<name>A0A1V6QBW4_9EURO</name>
<reference evidence="9" key="1">
    <citation type="journal article" date="2017" name="Nat. Microbiol.">
        <title>Global analysis of biosynthetic gene clusters reveals vast potential of secondary metabolite production in Penicillium species.</title>
        <authorList>
            <person name="Nielsen J.C."/>
            <person name="Grijseels S."/>
            <person name="Prigent S."/>
            <person name="Ji B."/>
            <person name="Dainat J."/>
            <person name="Nielsen K.F."/>
            <person name="Frisvad J.C."/>
            <person name="Workman M."/>
            <person name="Nielsen J."/>
        </authorList>
    </citation>
    <scope>NUCLEOTIDE SEQUENCE [LARGE SCALE GENOMIC DNA]</scope>
    <source>
        <strain evidence="9">IBT 31811</strain>
    </source>
</reference>
<feature type="domain" description="C2H2-type" evidence="7">
    <location>
        <begin position="290"/>
        <end position="314"/>
    </location>
</feature>
<evidence type="ECO:0000256" key="6">
    <source>
        <dbReference type="SAM" id="MobiDB-lite"/>
    </source>
</evidence>
<dbReference type="Gene3D" id="3.30.160.60">
    <property type="entry name" value="Classic Zinc Finger"/>
    <property type="match status" value="2"/>
</dbReference>
<comment type="caution">
    <text evidence="8">The sequence shown here is derived from an EMBL/GenBank/DDBJ whole genome shotgun (WGS) entry which is preliminary data.</text>
</comment>
<evidence type="ECO:0000256" key="1">
    <source>
        <dbReference type="ARBA" id="ARBA00022723"/>
    </source>
</evidence>
<keyword evidence="2" id="KW-0677">Repeat</keyword>
<dbReference type="GO" id="GO:0000977">
    <property type="term" value="F:RNA polymerase II transcription regulatory region sequence-specific DNA binding"/>
    <property type="evidence" value="ECO:0007669"/>
    <property type="project" value="TreeGrafter"/>
</dbReference>
<evidence type="ECO:0000256" key="3">
    <source>
        <dbReference type="ARBA" id="ARBA00022771"/>
    </source>
</evidence>
<evidence type="ECO:0000256" key="5">
    <source>
        <dbReference type="PROSITE-ProRule" id="PRU00042"/>
    </source>
</evidence>
<dbReference type="PANTHER" id="PTHR24409:SF295">
    <property type="entry name" value="AZ2-RELATED"/>
    <property type="match status" value="1"/>
</dbReference>
<dbReference type="GO" id="GO:0005634">
    <property type="term" value="C:nucleus"/>
    <property type="evidence" value="ECO:0007669"/>
    <property type="project" value="TreeGrafter"/>
</dbReference>
<dbReference type="GO" id="GO:0000981">
    <property type="term" value="F:DNA-binding transcription factor activity, RNA polymerase II-specific"/>
    <property type="evidence" value="ECO:0007669"/>
    <property type="project" value="TreeGrafter"/>
</dbReference>
<protein>
    <recommendedName>
        <fullName evidence="7">C2H2-type domain-containing protein</fullName>
    </recommendedName>
</protein>
<keyword evidence="1" id="KW-0479">Metal-binding</keyword>
<dbReference type="SUPFAM" id="SSF57667">
    <property type="entry name" value="beta-beta-alpha zinc fingers"/>
    <property type="match status" value="1"/>
</dbReference>
<dbReference type="PROSITE" id="PS50157">
    <property type="entry name" value="ZINC_FINGER_C2H2_2"/>
    <property type="match status" value="3"/>
</dbReference>
<dbReference type="PROSITE" id="PS00028">
    <property type="entry name" value="ZINC_FINGER_C2H2_1"/>
    <property type="match status" value="6"/>
</dbReference>
<dbReference type="EMBL" id="MDYN01000007">
    <property type="protein sequence ID" value="OQD86711.1"/>
    <property type="molecule type" value="Genomic_DNA"/>
</dbReference>
<dbReference type="SMART" id="SM00355">
    <property type="entry name" value="ZnF_C2H2"/>
    <property type="match status" value="6"/>
</dbReference>
<sequence>MFYKCDGCFLCFTFRKDCESHMDVKRHRTSSSVETVPEGTRGLTDDGHSGKQLQRSLSLPSRLAQSTQVQNAYYTHTSVRYNPATGLTESVDSYHSVKPIMDTTDKRAMHYGCGVCERKFRSLLGVNQHMDVMDHWPQQSPPPQPASPGHQYMGIVVPERDLRSDRPWPAMPGLEHDFYHDSIDVKNQFYPEEGIYLCHHVSISNMIVNTTDFDGMENFMCKTCDRSFTTAHGAIQHMDVMQHWSQPLDQQRHHAYNRTNTGPKMNARTQERGDVKPPKLARLRKQVAFFKCDTCERVFNTQDGVIQHMAVKSHRVQFKCGTRKRSFNTEDGALQHMVVKGHRNIYGCDICGCDFGTQSQLEQHMATHDSPLPAIKHERYVPFETDIPCEICHLVFSTAGDTDKHMSEVHFCQECSGLITGTNLHMECTMRYVETFWQSQCA</sequence>
<gene>
    <name evidence="8" type="ORF">PENANT_c007G07936</name>
</gene>
<feature type="region of interest" description="Disordered" evidence="6">
    <location>
        <begin position="25"/>
        <end position="59"/>
    </location>
</feature>
<dbReference type="AlphaFoldDB" id="A0A1V6QBW4"/>
<evidence type="ECO:0000259" key="7">
    <source>
        <dbReference type="PROSITE" id="PS50157"/>
    </source>
</evidence>
<keyword evidence="3 5" id="KW-0863">Zinc-finger</keyword>
<dbReference type="Pfam" id="PF12874">
    <property type="entry name" value="zf-met"/>
    <property type="match status" value="1"/>
</dbReference>
<dbReference type="Pfam" id="PF13912">
    <property type="entry name" value="zf-C2H2_6"/>
    <property type="match status" value="1"/>
</dbReference>
<dbReference type="PANTHER" id="PTHR24409">
    <property type="entry name" value="ZINC FINGER PROTEIN 142"/>
    <property type="match status" value="1"/>
</dbReference>
<feature type="domain" description="C2H2-type" evidence="7">
    <location>
        <begin position="219"/>
        <end position="247"/>
    </location>
</feature>
<dbReference type="Pfam" id="PF00096">
    <property type="entry name" value="zf-C2H2"/>
    <property type="match status" value="1"/>
</dbReference>
<dbReference type="InterPro" id="IPR036236">
    <property type="entry name" value="Znf_C2H2_sf"/>
</dbReference>
<proteinExistence type="predicted"/>
<evidence type="ECO:0000256" key="2">
    <source>
        <dbReference type="ARBA" id="ARBA00022737"/>
    </source>
</evidence>
<feature type="domain" description="C2H2-type" evidence="7">
    <location>
        <begin position="346"/>
        <end position="373"/>
    </location>
</feature>
<accession>A0A1V6QBW4</accession>
<evidence type="ECO:0000313" key="9">
    <source>
        <dbReference type="Proteomes" id="UP000191672"/>
    </source>
</evidence>
<organism evidence="8 9">
    <name type="scientific">Penicillium antarcticum</name>
    <dbReference type="NCBI Taxonomy" id="416450"/>
    <lineage>
        <taxon>Eukaryota</taxon>
        <taxon>Fungi</taxon>
        <taxon>Dikarya</taxon>
        <taxon>Ascomycota</taxon>
        <taxon>Pezizomycotina</taxon>
        <taxon>Eurotiomycetes</taxon>
        <taxon>Eurotiomycetidae</taxon>
        <taxon>Eurotiales</taxon>
        <taxon>Aspergillaceae</taxon>
        <taxon>Penicillium</taxon>
    </lineage>
</organism>
<dbReference type="Proteomes" id="UP000191672">
    <property type="component" value="Unassembled WGS sequence"/>
</dbReference>
<keyword evidence="9" id="KW-1185">Reference proteome</keyword>
<evidence type="ECO:0000256" key="4">
    <source>
        <dbReference type="ARBA" id="ARBA00022833"/>
    </source>
</evidence>
<dbReference type="InterPro" id="IPR013087">
    <property type="entry name" value="Znf_C2H2_type"/>
</dbReference>
<keyword evidence="4" id="KW-0862">Zinc</keyword>
<evidence type="ECO:0000313" key="8">
    <source>
        <dbReference type="EMBL" id="OQD86711.1"/>
    </source>
</evidence>